<feature type="transmembrane region" description="Helical" evidence="11">
    <location>
        <begin position="76"/>
        <end position="96"/>
    </location>
</feature>
<evidence type="ECO:0000256" key="2">
    <source>
        <dbReference type="ARBA" id="ARBA00005982"/>
    </source>
</evidence>
<keyword evidence="8 11" id="KW-0472">Membrane</keyword>
<evidence type="ECO:0000256" key="5">
    <source>
        <dbReference type="ARBA" id="ARBA00022856"/>
    </source>
</evidence>
<keyword evidence="6" id="KW-0653">Protein transport</keyword>
<keyword evidence="4 11" id="KW-0812">Transmembrane</keyword>
<evidence type="ECO:0000256" key="9">
    <source>
        <dbReference type="ARBA" id="ARBA00078114"/>
    </source>
</evidence>
<dbReference type="Proteomes" id="UP000005239">
    <property type="component" value="Unassembled WGS sequence"/>
</dbReference>
<reference evidence="13" key="1">
    <citation type="journal article" date="2008" name="Nat. Genet.">
        <title>The Pristionchus pacificus genome provides a unique perspective on nematode lifestyle and parasitism.</title>
        <authorList>
            <person name="Dieterich C."/>
            <person name="Clifton S.W."/>
            <person name="Schuster L.N."/>
            <person name="Chinwalla A."/>
            <person name="Delehaunty K."/>
            <person name="Dinkelacker I."/>
            <person name="Fulton L."/>
            <person name="Fulton R."/>
            <person name="Godfrey J."/>
            <person name="Minx P."/>
            <person name="Mitreva M."/>
            <person name="Roeseler W."/>
            <person name="Tian H."/>
            <person name="Witte H."/>
            <person name="Yang S.P."/>
            <person name="Wilson R.K."/>
            <person name="Sommer R.J."/>
        </authorList>
    </citation>
    <scope>NUCLEOTIDE SEQUENCE [LARGE SCALE GENOMIC DNA]</scope>
    <source>
        <strain evidence="13">PS312</strain>
    </source>
</reference>
<keyword evidence="5" id="KW-0571">Peptide transport</keyword>
<feature type="compositionally biased region" description="Basic and acidic residues" evidence="10">
    <location>
        <begin position="13"/>
        <end position="24"/>
    </location>
</feature>
<dbReference type="Gene3D" id="1.20.1250.20">
    <property type="entry name" value="MFS general substrate transporter like domains"/>
    <property type="match status" value="2"/>
</dbReference>
<feature type="transmembrane region" description="Helical" evidence="11">
    <location>
        <begin position="208"/>
        <end position="233"/>
    </location>
</feature>
<feature type="transmembrane region" description="Helical" evidence="11">
    <location>
        <begin position="50"/>
        <end position="70"/>
    </location>
</feature>
<feature type="transmembrane region" description="Helical" evidence="11">
    <location>
        <begin position="350"/>
        <end position="371"/>
    </location>
</feature>
<accession>A0A2A6BEF5</accession>
<comment type="subcellular location">
    <subcellularLocation>
        <location evidence="1">Membrane</location>
        <topology evidence="1">Multi-pass membrane protein</topology>
    </subcellularLocation>
</comment>
<dbReference type="AlphaFoldDB" id="A0A2A6BEF5"/>
<evidence type="ECO:0000256" key="8">
    <source>
        <dbReference type="ARBA" id="ARBA00023136"/>
    </source>
</evidence>
<evidence type="ECO:0000256" key="11">
    <source>
        <dbReference type="SAM" id="Phobius"/>
    </source>
</evidence>
<gene>
    <name evidence="12" type="primary">WBGene00092846</name>
</gene>
<feature type="region of interest" description="Disordered" evidence="10">
    <location>
        <begin position="1"/>
        <end position="24"/>
    </location>
</feature>
<feature type="transmembrane region" description="Helical" evidence="11">
    <location>
        <begin position="138"/>
        <end position="159"/>
    </location>
</feature>
<comment type="similarity">
    <text evidence="2">Belongs to the major facilitator superfamily. Proton-dependent oligopeptide transporter (POT/PTR) (TC 2.A.17) family.</text>
</comment>
<dbReference type="OrthoDB" id="205993at2759"/>
<evidence type="ECO:0000256" key="6">
    <source>
        <dbReference type="ARBA" id="ARBA00022927"/>
    </source>
</evidence>
<dbReference type="Pfam" id="PF00854">
    <property type="entry name" value="PTR2"/>
    <property type="match status" value="2"/>
</dbReference>
<dbReference type="InterPro" id="IPR018456">
    <property type="entry name" value="PTR2_symporter_CS"/>
</dbReference>
<feature type="transmembrane region" description="Helical" evidence="11">
    <location>
        <begin position="701"/>
        <end position="724"/>
    </location>
</feature>
<keyword evidence="7 11" id="KW-1133">Transmembrane helix</keyword>
<protein>
    <recommendedName>
        <fullName evidence="9">Oligopeptide transporter 1</fullName>
    </recommendedName>
</protein>
<organism evidence="12 13">
    <name type="scientific">Pristionchus pacificus</name>
    <name type="common">Parasitic nematode worm</name>
    <dbReference type="NCBI Taxonomy" id="54126"/>
    <lineage>
        <taxon>Eukaryota</taxon>
        <taxon>Metazoa</taxon>
        <taxon>Ecdysozoa</taxon>
        <taxon>Nematoda</taxon>
        <taxon>Chromadorea</taxon>
        <taxon>Rhabditida</taxon>
        <taxon>Rhabditina</taxon>
        <taxon>Diplogasteromorpha</taxon>
        <taxon>Diplogasteroidea</taxon>
        <taxon>Neodiplogasteridae</taxon>
        <taxon>Pristionchus</taxon>
    </lineage>
</organism>
<dbReference type="InterPro" id="IPR000109">
    <property type="entry name" value="POT_fam"/>
</dbReference>
<dbReference type="PANTHER" id="PTHR11654">
    <property type="entry name" value="OLIGOPEPTIDE TRANSPORTER-RELATED"/>
    <property type="match status" value="1"/>
</dbReference>
<evidence type="ECO:0000313" key="12">
    <source>
        <dbReference type="EnsemblMetazoa" id="PPA03292.1"/>
    </source>
</evidence>
<dbReference type="CDD" id="cd17347">
    <property type="entry name" value="MFS_SLC15A1_2_like"/>
    <property type="match status" value="1"/>
</dbReference>
<keyword evidence="13" id="KW-1185">Reference proteome</keyword>
<dbReference type="GO" id="GO:0140206">
    <property type="term" value="P:dipeptide import across plasma membrane"/>
    <property type="evidence" value="ECO:0000318"/>
    <property type="project" value="GO_Central"/>
</dbReference>
<accession>A0A8R1Y9P1</accession>
<dbReference type="PROSITE" id="PS01022">
    <property type="entry name" value="PTR2_1"/>
    <property type="match status" value="1"/>
</dbReference>
<evidence type="ECO:0000256" key="3">
    <source>
        <dbReference type="ARBA" id="ARBA00022448"/>
    </source>
</evidence>
<dbReference type="InterPro" id="IPR036259">
    <property type="entry name" value="MFS_trans_sf"/>
</dbReference>
<feature type="transmembrane region" description="Helical" evidence="11">
    <location>
        <begin position="302"/>
        <end position="319"/>
    </location>
</feature>
<evidence type="ECO:0000256" key="1">
    <source>
        <dbReference type="ARBA" id="ARBA00004141"/>
    </source>
</evidence>
<feature type="transmembrane region" description="Helical" evidence="11">
    <location>
        <begin position="171"/>
        <end position="196"/>
    </location>
</feature>
<keyword evidence="3" id="KW-0813">Transport</keyword>
<dbReference type="FunFam" id="1.20.1250.20:FF:000049">
    <property type="entry name" value="Solute carrier family 15 member 2"/>
    <property type="match status" value="1"/>
</dbReference>
<dbReference type="GO" id="GO:0005886">
    <property type="term" value="C:plasma membrane"/>
    <property type="evidence" value="ECO:0000318"/>
    <property type="project" value="GO_Central"/>
</dbReference>
<evidence type="ECO:0000256" key="10">
    <source>
        <dbReference type="SAM" id="MobiDB-lite"/>
    </source>
</evidence>
<name>A0A2A6BEF5_PRIPA</name>
<feature type="transmembrane region" description="Helical" evidence="11">
    <location>
        <begin position="103"/>
        <end position="126"/>
    </location>
</feature>
<evidence type="ECO:0000313" key="13">
    <source>
        <dbReference type="Proteomes" id="UP000005239"/>
    </source>
</evidence>
<dbReference type="GO" id="GO:0071916">
    <property type="term" value="F:dipeptide transmembrane transporter activity"/>
    <property type="evidence" value="ECO:0000318"/>
    <property type="project" value="GO_Central"/>
</dbReference>
<dbReference type="GO" id="GO:0016324">
    <property type="term" value="C:apical plasma membrane"/>
    <property type="evidence" value="ECO:0000318"/>
    <property type="project" value="GO_Central"/>
</dbReference>
<dbReference type="SUPFAM" id="SSF103473">
    <property type="entry name" value="MFS general substrate transporter"/>
    <property type="match status" value="1"/>
</dbReference>
<reference evidence="12" key="2">
    <citation type="submission" date="2022-06" db="UniProtKB">
        <authorList>
            <consortium name="EnsemblMetazoa"/>
        </authorList>
    </citation>
    <scope>IDENTIFICATION</scope>
    <source>
        <strain evidence="12">PS312</strain>
    </source>
</reference>
<proteinExistence type="inferred from homology"/>
<feature type="transmembrane region" description="Helical" evidence="11">
    <location>
        <begin position="669"/>
        <end position="689"/>
    </location>
</feature>
<sequence length="768" mass="85668">MATISGREEDDPEKINGHHEDHQPEGCREIIRRWPKTTLFIIGNEFCERFSYYGMRSVLTIYLINFLGYGNSSATVLFHSFTVLAYTSPLFGSMLADGYIGKFWTIFFLSIVYASGQITLALASYFQADSSMHPGLDFLGLVIIAIGTGGIKPCVSSFGGDQFNPAHTRMISIFFSLFYFSINAGSTLSMFVTPIFRSIPCLGQDSCYPLAFGIPAILMLIATGLFMIGSFWYKRLPPTENVILRVVNTIRKALMNKRKSSEKKEHWLDHALDDHDCVNDIKCMAHESICAQESFVTDVKSLVRVVVMMLPFPMFWALYDQQGSRWTIQAMQMDSRIVGNIYLLPDQMQVLNAILILIFIPFFQAIVYPLVERVGLRVTMLRKMAAGGLLVALSFVLCALVQLAIQGTLVPTIQPNTAHLTFVNTYPHNDSFCTFTPISTNWKDRPIGHQKLYDDKTDLFVISTSPSIPSIFIRGEEGKNCPVNVPLTIPIAPSHSFAVFLTPSGYSSTVSPVVKPKKGGGEFGLSVVLDIDCSKLDRKVNWTTCDGFYSGSVALCKGEKCEWGNEGSTFIWNEDKISTYSITPYDGKESTRSIVRLPQMDIKPATYSVHLINRVNGTVVDDYPIPSVSLFFDEMGSVYTAVITEKGLSALHRSVPPNTISILWQIPQYIVVTAAEVLFSITGLEFAYAEAAPSLKSVVSALYLLTVAFGDLIIIAIAQLNIFSDMVQEMLSFAFAMVITIGVFILLSIYYYEYAHYDKDEEEEEKKD</sequence>
<feature type="transmembrane region" description="Helical" evidence="11">
    <location>
        <begin position="730"/>
        <end position="752"/>
    </location>
</feature>
<evidence type="ECO:0000256" key="7">
    <source>
        <dbReference type="ARBA" id="ARBA00022989"/>
    </source>
</evidence>
<evidence type="ECO:0000256" key="4">
    <source>
        <dbReference type="ARBA" id="ARBA00022692"/>
    </source>
</evidence>
<dbReference type="GO" id="GO:0015031">
    <property type="term" value="P:protein transport"/>
    <property type="evidence" value="ECO:0007669"/>
    <property type="project" value="UniProtKB-KW"/>
</dbReference>
<dbReference type="FunFam" id="1.20.1250.20:FF:000869">
    <property type="entry name" value="Pept-2"/>
    <property type="match status" value="1"/>
</dbReference>
<dbReference type="EnsemblMetazoa" id="PPA03292.1">
    <property type="protein sequence ID" value="PPA03292.1"/>
    <property type="gene ID" value="WBGene00092846"/>
</dbReference>
<feature type="transmembrane region" description="Helical" evidence="11">
    <location>
        <begin position="383"/>
        <end position="405"/>
    </location>
</feature>